<dbReference type="STRING" id="1810504.PG2T_09710"/>
<evidence type="ECO:0000313" key="3">
    <source>
        <dbReference type="Proteomes" id="UP000092952"/>
    </source>
</evidence>
<dbReference type="InterPro" id="IPR002925">
    <property type="entry name" value="Dienelactn_hydro"/>
</dbReference>
<protein>
    <submittedName>
        <fullName evidence="2">Dienelactone hydrolase</fullName>
    </submittedName>
</protein>
<dbReference type="SUPFAM" id="SSF53474">
    <property type="entry name" value="alpha/beta-Hydrolases"/>
    <property type="match status" value="1"/>
</dbReference>
<dbReference type="AlphaFoldDB" id="A0A1B1YXQ4"/>
<accession>A0A1B1YXQ4</accession>
<dbReference type="Pfam" id="PF01738">
    <property type="entry name" value="DLH"/>
    <property type="match status" value="1"/>
</dbReference>
<evidence type="ECO:0000313" key="2">
    <source>
        <dbReference type="EMBL" id="ANX05581.1"/>
    </source>
</evidence>
<dbReference type="Gene3D" id="3.40.50.1820">
    <property type="entry name" value="alpha/beta hydrolase"/>
    <property type="match status" value="1"/>
</dbReference>
<keyword evidence="3" id="KW-1185">Reference proteome</keyword>
<reference evidence="3" key="1">
    <citation type="submission" date="2016-03" db="EMBL/GenBank/DDBJ databases">
        <title>Complete genome sequence of Solimmundus cernigliae, representing a novel lineage of polycyclic aromatic hydrocarbon degraders within the Gammaproteobacteria.</title>
        <authorList>
            <person name="Singleton D.R."/>
            <person name="Dickey A.N."/>
            <person name="Scholl E.H."/>
            <person name="Wright F.A."/>
            <person name="Aitken M.D."/>
        </authorList>
    </citation>
    <scope>NUCLEOTIDE SEQUENCE [LARGE SCALE GENOMIC DNA]</scope>
    <source>
        <strain evidence="3">TR3.2</strain>
    </source>
</reference>
<dbReference type="GO" id="GO:0016787">
    <property type="term" value="F:hydrolase activity"/>
    <property type="evidence" value="ECO:0007669"/>
    <property type="project" value="UniProtKB-KW"/>
</dbReference>
<keyword evidence="2" id="KW-0378">Hydrolase</keyword>
<dbReference type="Proteomes" id="UP000092952">
    <property type="component" value="Chromosome"/>
</dbReference>
<feature type="domain" description="Dienelactone hydrolase" evidence="1">
    <location>
        <begin position="38"/>
        <end position="257"/>
    </location>
</feature>
<organism evidence="2 3">
    <name type="scientific">Immundisolibacter cernigliae</name>
    <dbReference type="NCBI Taxonomy" id="1810504"/>
    <lineage>
        <taxon>Bacteria</taxon>
        <taxon>Pseudomonadati</taxon>
        <taxon>Pseudomonadota</taxon>
        <taxon>Gammaproteobacteria</taxon>
        <taxon>Immundisolibacterales</taxon>
        <taxon>Immundisolibacteraceae</taxon>
        <taxon>Immundisolibacter</taxon>
    </lineage>
</organism>
<dbReference type="InterPro" id="IPR029058">
    <property type="entry name" value="AB_hydrolase_fold"/>
</dbReference>
<dbReference type="EMBL" id="CP014671">
    <property type="protein sequence ID" value="ANX05581.1"/>
    <property type="molecule type" value="Genomic_DNA"/>
</dbReference>
<dbReference type="InParanoid" id="A0A1B1YXQ4"/>
<evidence type="ECO:0000259" key="1">
    <source>
        <dbReference type="Pfam" id="PF01738"/>
    </source>
</evidence>
<name>A0A1B1YXQ4_9GAMM</name>
<sequence length="269" mass="28496">MLTRADTLPGKSSAIGTVPHAALKTQVIEYRDGDQVLEGYLAYDAAKVGKRPAVLIVHDWKGVGPTVQQRAQQLARLGYLAFAADIYGKGVRPDSPEAASAQAGKYKQDRALFRSRLQAGYRAMLASPQADAARTAAIGYCFGGTGVLELARAGVDVRGVVSFHGGLDSPTPADGKNIRGKVLILHGAEDPFVKPADIDALLAELRSADVDWQMISYSGAVHSFTNPDAGNDASTGAAYNASADRRSWGAMRQFFDELFNASGGKPADQ</sequence>
<proteinExistence type="predicted"/>
<dbReference type="OrthoDB" id="9787933at2"/>
<dbReference type="PANTHER" id="PTHR22946:SF0">
    <property type="entry name" value="DIENELACTONE HYDROLASE DOMAIN-CONTAINING PROTEIN"/>
    <property type="match status" value="1"/>
</dbReference>
<dbReference type="KEGG" id="gbi:PG2T_09710"/>
<dbReference type="PANTHER" id="PTHR22946">
    <property type="entry name" value="DIENELACTONE HYDROLASE DOMAIN-CONTAINING PROTEIN-RELATED"/>
    <property type="match status" value="1"/>
</dbReference>
<gene>
    <name evidence="2" type="ORF">PG2T_09710</name>
</gene>
<dbReference type="InterPro" id="IPR050261">
    <property type="entry name" value="FrsA_esterase"/>
</dbReference>